<protein>
    <submittedName>
        <fullName evidence="3">Uncharacterized protein</fullName>
    </submittedName>
</protein>
<keyword evidence="1" id="KW-0732">Signal</keyword>
<keyword evidence="2" id="KW-1185">Reference proteome</keyword>
<proteinExistence type="predicted"/>
<evidence type="ECO:0000313" key="2">
    <source>
        <dbReference type="Proteomes" id="UP000046393"/>
    </source>
</evidence>
<accession>A0A0N5AX25</accession>
<organism evidence="2 3">
    <name type="scientific">Syphacia muris</name>
    <dbReference type="NCBI Taxonomy" id="451379"/>
    <lineage>
        <taxon>Eukaryota</taxon>
        <taxon>Metazoa</taxon>
        <taxon>Ecdysozoa</taxon>
        <taxon>Nematoda</taxon>
        <taxon>Chromadorea</taxon>
        <taxon>Rhabditida</taxon>
        <taxon>Spirurina</taxon>
        <taxon>Oxyuridomorpha</taxon>
        <taxon>Oxyuroidea</taxon>
        <taxon>Oxyuridae</taxon>
        <taxon>Syphacia</taxon>
    </lineage>
</organism>
<evidence type="ECO:0000313" key="3">
    <source>
        <dbReference type="WBParaSite" id="SMUV_0000949301-mRNA-1"/>
    </source>
</evidence>
<reference evidence="3" key="1">
    <citation type="submission" date="2017-02" db="UniProtKB">
        <authorList>
            <consortium name="WormBaseParasite"/>
        </authorList>
    </citation>
    <scope>IDENTIFICATION</scope>
</reference>
<dbReference type="Proteomes" id="UP000046393">
    <property type="component" value="Unplaced"/>
</dbReference>
<evidence type="ECO:0000256" key="1">
    <source>
        <dbReference type="SAM" id="SignalP"/>
    </source>
</evidence>
<feature type="signal peptide" evidence="1">
    <location>
        <begin position="1"/>
        <end position="27"/>
    </location>
</feature>
<dbReference type="AlphaFoldDB" id="A0A0N5AX25"/>
<dbReference type="WBParaSite" id="SMUV_0000949301-mRNA-1">
    <property type="protein sequence ID" value="SMUV_0000949301-mRNA-1"/>
    <property type="gene ID" value="SMUV_0000949301"/>
</dbReference>
<feature type="chain" id="PRO_5005893490" evidence="1">
    <location>
        <begin position="28"/>
        <end position="179"/>
    </location>
</feature>
<name>A0A0N5AX25_9BILA</name>
<sequence length="179" mass="21054">MHFDRSAPTLFLIWLFICCIIQRSTETVSDAQNLLQRHINADLKRQLDVIIQSKYDGSSKEKILKDIYIYLQSRLTPEQWNEITTEIRIYQQFGIDCSQYSRFLSPFQYQILLALINEAISTGADKYQIKRILNKFLEDAFEEQYKVGKKQSDALVTSDVQHTVKPLFPRVRPWFARGI</sequence>